<evidence type="ECO:0000256" key="12">
    <source>
        <dbReference type="SAM" id="Phobius"/>
    </source>
</evidence>
<evidence type="ECO:0000256" key="6">
    <source>
        <dbReference type="ARBA" id="ARBA00022692"/>
    </source>
</evidence>
<evidence type="ECO:0000256" key="1">
    <source>
        <dbReference type="ARBA" id="ARBA00004651"/>
    </source>
</evidence>
<gene>
    <name evidence="13" type="primary">cydB</name>
    <name evidence="13" type="ORF">E1161_23555</name>
</gene>
<comment type="similarity">
    <text evidence="2">Belongs to the cytochrome ubiquinol oxidase subunit 2 family.</text>
</comment>
<dbReference type="PANTHER" id="PTHR43141:SF5">
    <property type="entry name" value="CYTOCHROME BD-I UBIQUINOL OXIDASE SUBUNIT 2"/>
    <property type="match status" value="1"/>
</dbReference>
<keyword evidence="14" id="KW-1185">Reference proteome</keyword>
<feature type="transmembrane region" description="Helical" evidence="12">
    <location>
        <begin position="200"/>
        <end position="221"/>
    </location>
</feature>
<dbReference type="InterPro" id="IPR003317">
    <property type="entry name" value="Cyt-d_oxidase_su2"/>
</dbReference>
<dbReference type="GO" id="GO:0046872">
    <property type="term" value="F:metal ion binding"/>
    <property type="evidence" value="ECO:0007669"/>
    <property type="project" value="UniProtKB-KW"/>
</dbReference>
<evidence type="ECO:0000256" key="9">
    <source>
        <dbReference type="ARBA" id="ARBA00022989"/>
    </source>
</evidence>
<dbReference type="GO" id="GO:0016682">
    <property type="term" value="F:oxidoreductase activity, acting on diphenols and related substances as donors, oxygen as acceptor"/>
    <property type="evidence" value="ECO:0007669"/>
    <property type="project" value="TreeGrafter"/>
</dbReference>
<dbReference type="GO" id="GO:0019646">
    <property type="term" value="P:aerobic electron transport chain"/>
    <property type="evidence" value="ECO:0007669"/>
    <property type="project" value="TreeGrafter"/>
</dbReference>
<comment type="subcellular location">
    <subcellularLocation>
        <location evidence="1">Cell membrane</location>
        <topology evidence="1">Multi-pass membrane protein</topology>
    </subcellularLocation>
</comment>
<keyword evidence="6 12" id="KW-0812">Transmembrane</keyword>
<keyword evidence="3" id="KW-0813">Transport</keyword>
<evidence type="ECO:0000313" key="14">
    <source>
        <dbReference type="Proteomes" id="UP000294744"/>
    </source>
</evidence>
<accession>A0A4R4UJE6</accession>
<name>A0A4R4UJE6_9PSEU</name>
<protein>
    <submittedName>
        <fullName evidence="13">Cytochrome d ubiquinol oxidase subunit II</fullName>
    </submittedName>
</protein>
<feature type="transmembrane region" description="Helical" evidence="12">
    <location>
        <begin position="119"/>
        <end position="144"/>
    </location>
</feature>
<keyword evidence="8" id="KW-0249">Electron transport</keyword>
<keyword evidence="11 12" id="KW-0472">Membrane</keyword>
<evidence type="ECO:0000256" key="8">
    <source>
        <dbReference type="ARBA" id="ARBA00022982"/>
    </source>
</evidence>
<feature type="transmembrane region" description="Helical" evidence="12">
    <location>
        <begin position="255"/>
        <end position="278"/>
    </location>
</feature>
<dbReference type="AlphaFoldDB" id="A0A4R4UJE6"/>
<dbReference type="Pfam" id="PF02322">
    <property type="entry name" value="Cyt_bd_oxida_II"/>
    <property type="match status" value="1"/>
</dbReference>
<comment type="caution">
    <text evidence="13">The sequence shown here is derived from an EMBL/GenBank/DDBJ whole genome shotgun (WGS) entry which is preliminary data.</text>
</comment>
<keyword evidence="5" id="KW-0349">Heme</keyword>
<keyword evidence="10" id="KW-0408">Iron</keyword>
<dbReference type="PANTHER" id="PTHR43141">
    <property type="entry name" value="CYTOCHROME BD2 SUBUNIT II"/>
    <property type="match status" value="1"/>
</dbReference>
<keyword evidence="7" id="KW-0479">Metal-binding</keyword>
<dbReference type="GO" id="GO:0005886">
    <property type="term" value="C:plasma membrane"/>
    <property type="evidence" value="ECO:0007669"/>
    <property type="project" value="UniProtKB-SubCell"/>
</dbReference>
<feature type="transmembrane region" description="Helical" evidence="12">
    <location>
        <begin position="156"/>
        <end position="179"/>
    </location>
</feature>
<dbReference type="NCBIfam" id="TIGR00203">
    <property type="entry name" value="cydB"/>
    <property type="match status" value="1"/>
</dbReference>
<evidence type="ECO:0000256" key="11">
    <source>
        <dbReference type="ARBA" id="ARBA00023136"/>
    </source>
</evidence>
<keyword evidence="4" id="KW-1003">Cell membrane</keyword>
<evidence type="ECO:0000256" key="7">
    <source>
        <dbReference type="ARBA" id="ARBA00022723"/>
    </source>
</evidence>
<dbReference type="Proteomes" id="UP000294744">
    <property type="component" value="Unassembled WGS sequence"/>
</dbReference>
<dbReference type="PIRSF" id="PIRSF000267">
    <property type="entry name" value="Cyt_oxidse_sub2"/>
    <property type="match status" value="1"/>
</dbReference>
<feature type="transmembrane region" description="Helical" evidence="12">
    <location>
        <begin position="298"/>
        <end position="320"/>
    </location>
</feature>
<organism evidence="13 14">
    <name type="scientific">Saccharopolyspora aridisoli</name>
    <dbReference type="NCBI Taxonomy" id="2530385"/>
    <lineage>
        <taxon>Bacteria</taxon>
        <taxon>Bacillati</taxon>
        <taxon>Actinomycetota</taxon>
        <taxon>Actinomycetes</taxon>
        <taxon>Pseudonocardiales</taxon>
        <taxon>Pseudonocardiaceae</taxon>
        <taxon>Saccharopolyspora</taxon>
    </lineage>
</organism>
<dbReference type="OrthoDB" id="9776710at2"/>
<reference evidence="13 14" key="1">
    <citation type="submission" date="2019-03" db="EMBL/GenBank/DDBJ databases">
        <title>Draft genome sequences of novel Actinobacteria.</title>
        <authorList>
            <person name="Sahin N."/>
            <person name="Ay H."/>
            <person name="Saygin H."/>
        </authorList>
    </citation>
    <scope>NUCLEOTIDE SEQUENCE [LARGE SCALE GENOMIC DNA]</scope>
    <source>
        <strain evidence="13 14">16K404</strain>
    </source>
</reference>
<evidence type="ECO:0000313" key="13">
    <source>
        <dbReference type="EMBL" id="TDC88473.1"/>
    </source>
</evidence>
<evidence type="ECO:0000256" key="10">
    <source>
        <dbReference type="ARBA" id="ARBA00023004"/>
    </source>
</evidence>
<evidence type="ECO:0000256" key="5">
    <source>
        <dbReference type="ARBA" id="ARBA00022617"/>
    </source>
</evidence>
<feature type="transmembrane region" description="Helical" evidence="12">
    <location>
        <begin position="227"/>
        <end position="248"/>
    </location>
</feature>
<dbReference type="RefSeq" id="WP_132626878.1">
    <property type="nucleotide sequence ID" value="NZ_SMKV01000042.1"/>
</dbReference>
<feature type="transmembrane region" description="Helical" evidence="12">
    <location>
        <begin position="6"/>
        <end position="32"/>
    </location>
</feature>
<dbReference type="GO" id="GO:0009055">
    <property type="term" value="F:electron transfer activity"/>
    <property type="evidence" value="ECO:0007669"/>
    <property type="project" value="TreeGrafter"/>
</dbReference>
<sequence>MDLPTLWFLVIALLWLGYLFLEGFDFGVGMLLPIFGPRRSEHGNTDRRVMINTIGPVWDGNEVWLIVAGGATFAAFPGWYASLFSTAYLPLLLLLLALIGRGVAFEYRGKVDTDRWRRTWDTVIVLASWIAPAMVGLVLSANVFGLPLDANGDRVGGWWTIFTLPSVVGAIAVVTFSMLHGAVFLALKTEGEIRLRARRFALRAGVPLLLPVVALVLLAQFRGGSAWTWIPLVIALVAGLLGIARVAADREGQAFFLQAVALTGVVVTLFGALWPNVIPSTVDPAFSLSIEDTAASDYPLMIMTWVAAFGTPAVMVYQGWTYWVFRKRIGTGHIPPVHAP</sequence>
<dbReference type="GO" id="GO:0070069">
    <property type="term" value="C:cytochrome complex"/>
    <property type="evidence" value="ECO:0007669"/>
    <property type="project" value="TreeGrafter"/>
</dbReference>
<feature type="transmembrane region" description="Helical" evidence="12">
    <location>
        <begin position="87"/>
        <end position="107"/>
    </location>
</feature>
<evidence type="ECO:0000256" key="2">
    <source>
        <dbReference type="ARBA" id="ARBA00007543"/>
    </source>
</evidence>
<dbReference type="EMBL" id="SMKV01000042">
    <property type="protein sequence ID" value="TDC88473.1"/>
    <property type="molecule type" value="Genomic_DNA"/>
</dbReference>
<proteinExistence type="inferred from homology"/>
<evidence type="ECO:0000256" key="4">
    <source>
        <dbReference type="ARBA" id="ARBA00022475"/>
    </source>
</evidence>
<keyword evidence="9 12" id="KW-1133">Transmembrane helix</keyword>
<evidence type="ECO:0000256" key="3">
    <source>
        <dbReference type="ARBA" id="ARBA00022448"/>
    </source>
</evidence>